<keyword evidence="1" id="KW-0472">Membrane</keyword>
<keyword evidence="3" id="KW-1185">Reference proteome</keyword>
<sequence length="124" mass="14711">MGRHGGGAAPSLFDVPMTLGYFFAYCLSGYRYYFCLFYLNSFEKSGLLTQNYKNFGYFTKESLRKFFFSRRRPDDMRKVPIINFMIFLSSGLEYSYTFVTRPKSDIVYEVDIKYQTLYHLTKCI</sequence>
<gene>
    <name evidence="2" type="ORF">BpHYR1_053732</name>
</gene>
<proteinExistence type="predicted"/>
<evidence type="ECO:0000256" key="1">
    <source>
        <dbReference type="SAM" id="Phobius"/>
    </source>
</evidence>
<feature type="transmembrane region" description="Helical" evidence="1">
    <location>
        <begin position="79"/>
        <end position="99"/>
    </location>
</feature>
<accession>A0A3M7PSS1</accession>
<comment type="caution">
    <text evidence="2">The sequence shown here is derived from an EMBL/GenBank/DDBJ whole genome shotgun (WGS) entry which is preliminary data.</text>
</comment>
<feature type="transmembrane region" description="Helical" evidence="1">
    <location>
        <begin position="20"/>
        <end position="39"/>
    </location>
</feature>
<reference evidence="2 3" key="1">
    <citation type="journal article" date="2018" name="Sci. Rep.">
        <title>Genomic signatures of local adaptation to the degree of environmental predictability in rotifers.</title>
        <authorList>
            <person name="Franch-Gras L."/>
            <person name="Hahn C."/>
            <person name="Garcia-Roger E.M."/>
            <person name="Carmona M.J."/>
            <person name="Serra M."/>
            <person name="Gomez A."/>
        </authorList>
    </citation>
    <scope>NUCLEOTIDE SEQUENCE [LARGE SCALE GENOMIC DNA]</scope>
    <source>
        <strain evidence="2">HYR1</strain>
    </source>
</reference>
<evidence type="ECO:0000313" key="3">
    <source>
        <dbReference type="Proteomes" id="UP000276133"/>
    </source>
</evidence>
<name>A0A3M7PSS1_BRAPC</name>
<dbReference type="AlphaFoldDB" id="A0A3M7PSS1"/>
<protein>
    <submittedName>
        <fullName evidence="2">Uncharacterized protein</fullName>
    </submittedName>
</protein>
<dbReference type="Proteomes" id="UP000276133">
    <property type="component" value="Unassembled WGS sequence"/>
</dbReference>
<evidence type="ECO:0000313" key="2">
    <source>
        <dbReference type="EMBL" id="RNA02090.1"/>
    </source>
</evidence>
<keyword evidence="1" id="KW-1133">Transmembrane helix</keyword>
<dbReference type="EMBL" id="REGN01009052">
    <property type="protein sequence ID" value="RNA02090.1"/>
    <property type="molecule type" value="Genomic_DNA"/>
</dbReference>
<organism evidence="2 3">
    <name type="scientific">Brachionus plicatilis</name>
    <name type="common">Marine rotifer</name>
    <name type="synonym">Brachionus muelleri</name>
    <dbReference type="NCBI Taxonomy" id="10195"/>
    <lineage>
        <taxon>Eukaryota</taxon>
        <taxon>Metazoa</taxon>
        <taxon>Spiralia</taxon>
        <taxon>Gnathifera</taxon>
        <taxon>Rotifera</taxon>
        <taxon>Eurotatoria</taxon>
        <taxon>Monogononta</taxon>
        <taxon>Pseudotrocha</taxon>
        <taxon>Ploima</taxon>
        <taxon>Brachionidae</taxon>
        <taxon>Brachionus</taxon>
    </lineage>
</organism>
<keyword evidence="1" id="KW-0812">Transmembrane</keyword>